<organism evidence="2 3">
    <name type="scientific">Vespula pensylvanica</name>
    <name type="common">Western yellow jacket</name>
    <name type="synonym">Wasp</name>
    <dbReference type="NCBI Taxonomy" id="30213"/>
    <lineage>
        <taxon>Eukaryota</taxon>
        <taxon>Metazoa</taxon>
        <taxon>Ecdysozoa</taxon>
        <taxon>Arthropoda</taxon>
        <taxon>Hexapoda</taxon>
        <taxon>Insecta</taxon>
        <taxon>Pterygota</taxon>
        <taxon>Neoptera</taxon>
        <taxon>Endopterygota</taxon>
        <taxon>Hymenoptera</taxon>
        <taxon>Apocrita</taxon>
        <taxon>Aculeata</taxon>
        <taxon>Vespoidea</taxon>
        <taxon>Vespidae</taxon>
        <taxon>Vespinae</taxon>
        <taxon>Vespula</taxon>
    </lineage>
</organism>
<accession>A0A834PC95</accession>
<proteinExistence type="predicted"/>
<dbReference type="AlphaFoldDB" id="A0A834PC95"/>
<reference evidence="2" key="1">
    <citation type="journal article" date="2020" name="G3 (Bethesda)">
        <title>High-Quality Assemblies for Three Invasive Social Wasps from the &lt;i&gt;Vespula&lt;/i&gt; Genus.</title>
        <authorList>
            <person name="Harrop T.W.R."/>
            <person name="Guhlin J."/>
            <person name="McLaughlin G.M."/>
            <person name="Permina E."/>
            <person name="Stockwell P."/>
            <person name="Gilligan J."/>
            <person name="Le Lec M.F."/>
            <person name="Gruber M.A.M."/>
            <person name="Quinn O."/>
            <person name="Lovegrove M."/>
            <person name="Duncan E.J."/>
            <person name="Remnant E.J."/>
            <person name="Van Eeckhoven J."/>
            <person name="Graham B."/>
            <person name="Knapp R.A."/>
            <person name="Langford K.W."/>
            <person name="Kronenberg Z."/>
            <person name="Press M.O."/>
            <person name="Eacker S.M."/>
            <person name="Wilson-Rankin E.E."/>
            <person name="Purcell J."/>
            <person name="Lester P.J."/>
            <person name="Dearden P.K."/>
        </authorList>
    </citation>
    <scope>NUCLEOTIDE SEQUENCE</scope>
    <source>
        <strain evidence="2">Volc-1</strain>
    </source>
</reference>
<feature type="region of interest" description="Disordered" evidence="1">
    <location>
        <begin position="54"/>
        <end position="89"/>
    </location>
</feature>
<evidence type="ECO:0000313" key="3">
    <source>
        <dbReference type="Proteomes" id="UP000600918"/>
    </source>
</evidence>
<keyword evidence="3" id="KW-1185">Reference proteome</keyword>
<evidence type="ECO:0000313" key="2">
    <source>
        <dbReference type="EMBL" id="KAF7435390.1"/>
    </source>
</evidence>
<sequence>MEIGFRLSLKLDFPFYETQRNQESSRGSVDLEGRGPDRRWHQSIEDQLTKFVITPCSSASDEDEMDTRLRSSSSEKFREDENTPLRILE</sequence>
<gene>
    <name evidence="2" type="ORF">H0235_003581</name>
</gene>
<name>A0A834PC95_VESPE</name>
<feature type="compositionally biased region" description="Basic and acidic residues" evidence="1">
    <location>
        <begin position="29"/>
        <end position="40"/>
    </location>
</feature>
<comment type="caution">
    <text evidence="2">The sequence shown here is derived from an EMBL/GenBank/DDBJ whole genome shotgun (WGS) entry which is preliminary data.</text>
</comment>
<protein>
    <submittedName>
        <fullName evidence="2">Uncharacterized protein</fullName>
    </submittedName>
</protein>
<feature type="compositionally biased region" description="Basic and acidic residues" evidence="1">
    <location>
        <begin position="66"/>
        <end position="89"/>
    </location>
</feature>
<feature type="region of interest" description="Disordered" evidence="1">
    <location>
        <begin position="19"/>
        <end position="40"/>
    </location>
</feature>
<dbReference type="EMBL" id="JACSDY010000002">
    <property type="protein sequence ID" value="KAF7435390.1"/>
    <property type="molecule type" value="Genomic_DNA"/>
</dbReference>
<dbReference type="Proteomes" id="UP000600918">
    <property type="component" value="Unassembled WGS sequence"/>
</dbReference>
<evidence type="ECO:0000256" key="1">
    <source>
        <dbReference type="SAM" id="MobiDB-lite"/>
    </source>
</evidence>